<evidence type="ECO:0000313" key="2">
    <source>
        <dbReference type="EMBL" id="KGA21381.1"/>
    </source>
</evidence>
<gene>
    <name evidence="2" type="ORF">GM51_2140</name>
</gene>
<evidence type="ECO:0000256" key="1">
    <source>
        <dbReference type="SAM" id="MobiDB-lite"/>
    </source>
</evidence>
<name>A0A094R304_9ZZZZ</name>
<organism evidence="2">
    <name type="scientific">freshwater metagenome</name>
    <dbReference type="NCBI Taxonomy" id="449393"/>
    <lineage>
        <taxon>unclassified sequences</taxon>
        <taxon>metagenomes</taxon>
        <taxon>ecological metagenomes</taxon>
    </lineage>
</organism>
<dbReference type="CDD" id="cd00657">
    <property type="entry name" value="Ferritin_like"/>
    <property type="match status" value="1"/>
</dbReference>
<reference evidence="2" key="1">
    <citation type="submission" date="2014-06" db="EMBL/GenBank/DDBJ databases">
        <title>Key roles for freshwater Actinobacteria revealed by deep metagenomic sequencing.</title>
        <authorList>
            <person name="Ghai R."/>
            <person name="Mizuno C.M."/>
            <person name="Picazo A."/>
            <person name="Camacho A."/>
            <person name="Rodriguez-Valera F."/>
        </authorList>
    </citation>
    <scope>NUCLEOTIDE SEQUENCE</scope>
</reference>
<dbReference type="InterPro" id="IPR007402">
    <property type="entry name" value="DUF455"/>
</dbReference>
<dbReference type="Pfam" id="PF04305">
    <property type="entry name" value="DUF455"/>
    <property type="match status" value="1"/>
</dbReference>
<accession>A0A094R304</accession>
<comment type="caution">
    <text evidence="2">The sequence shown here is derived from an EMBL/GenBank/DDBJ whole genome shotgun (WGS) entry which is preliminary data.</text>
</comment>
<feature type="region of interest" description="Disordered" evidence="1">
    <location>
        <begin position="15"/>
        <end position="51"/>
    </location>
</feature>
<dbReference type="PANTHER" id="PTHR42782:SF2">
    <property type="entry name" value="3-OXOACYL-[ACYL-CARRIER-PROTEIN] SYNTHASE-LIKE PROTEIN"/>
    <property type="match status" value="1"/>
</dbReference>
<dbReference type="InterPro" id="IPR009078">
    <property type="entry name" value="Ferritin-like_SF"/>
</dbReference>
<protein>
    <recommendedName>
        <fullName evidence="3">DUF455 family protein</fullName>
    </recommendedName>
</protein>
<proteinExistence type="predicted"/>
<dbReference type="EMBL" id="JNSL01000007">
    <property type="protein sequence ID" value="KGA21381.1"/>
    <property type="molecule type" value="Genomic_DNA"/>
</dbReference>
<dbReference type="PANTHER" id="PTHR42782">
    <property type="entry name" value="SI:CH73-314G15.3"/>
    <property type="match status" value="1"/>
</dbReference>
<dbReference type="SUPFAM" id="SSF47240">
    <property type="entry name" value="Ferritin-like"/>
    <property type="match status" value="1"/>
</dbReference>
<dbReference type="AlphaFoldDB" id="A0A094R304"/>
<sequence length="278" mass="31082">MKKFMPVEELARDERFNQITQADRMSDARSAVPANADQSRRSSNRLTPARADASDAARSLMHGIFVGEIQALEGAGRTCWDFTTGEEAPFGLKLDMARQAWDEARHVEISLKLGDWMGSDVGQYAENTVLFQAACSNDPVLRLAGVNRALEGLAIDVFTSMKEFGEMAGDPYLEFCEDWMLADEVTHVKMGSDWLRKVTENDPERRKKALEFQSIVDKMFSYGGSRSDSDESSLGIARRFRELAGFTSDENEHIADLGLQALEERKAQIREKQAAAKN</sequence>
<evidence type="ECO:0008006" key="3">
    <source>
        <dbReference type="Google" id="ProtNLM"/>
    </source>
</evidence>